<dbReference type="OrthoDB" id="9812645at2"/>
<dbReference type="Pfam" id="PF00392">
    <property type="entry name" value="GntR"/>
    <property type="match status" value="1"/>
</dbReference>
<sequence>MKENNLLPDLAAYLYASSSAESRRTPSERELAEHFAVSRGQIREALAILEAMRIVERRAKSGIFLTTKQASVEAMALFAKAGLPLDPIQIYESVELRKIHEIKAAELACTRATEENFARLREILKTSEDRLAAGEGLAREDRDFHLEIVRATKNSVFYKVCSVYYVMGEQRLPIYFNEPERGRKSHAEHIQIYEALLRRDGNLAQALMSAHLQGAESYWKGIIDGSALSAARAQDDLTVAAK</sequence>
<dbReference type="PRINTS" id="PR00035">
    <property type="entry name" value="HTHGNTR"/>
</dbReference>
<proteinExistence type="predicted"/>
<keyword evidence="2" id="KW-0238">DNA-binding</keyword>
<protein>
    <submittedName>
        <fullName evidence="5">GntR family transcriptional regulator</fullName>
    </submittedName>
</protein>
<keyword evidence="3" id="KW-0804">Transcription</keyword>
<dbReference type="KEGG" id="meso:BSQ44_01070"/>
<dbReference type="PROSITE" id="PS50949">
    <property type="entry name" value="HTH_GNTR"/>
    <property type="match status" value="1"/>
</dbReference>
<feature type="domain" description="HTH gntR-type" evidence="4">
    <location>
        <begin position="1"/>
        <end position="68"/>
    </location>
</feature>
<evidence type="ECO:0000256" key="3">
    <source>
        <dbReference type="ARBA" id="ARBA00023163"/>
    </source>
</evidence>
<dbReference type="RefSeq" id="WP_072601542.1">
    <property type="nucleotide sequence ID" value="NZ_CP018171.1"/>
</dbReference>
<accession>A0A1L3SL50</accession>
<dbReference type="STRING" id="1670800.BSQ44_01070"/>
<evidence type="ECO:0000256" key="2">
    <source>
        <dbReference type="ARBA" id="ARBA00023125"/>
    </source>
</evidence>
<evidence type="ECO:0000256" key="1">
    <source>
        <dbReference type="ARBA" id="ARBA00023015"/>
    </source>
</evidence>
<dbReference type="Gene3D" id="1.10.10.10">
    <property type="entry name" value="Winged helix-like DNA-binding domain superfamily/Winged helix DNA-binding domain"/>
    <property type="match status" value="1"/>
</dbReference>
<dbReference type="AlphaFoldDB" id="A0A1L3SL50"/>
<dbReference type="SMART" id="SM00345">
    <property type="entry name" value="HTH_GNTR"/>
    <property type="match status" value="1"/>
</dbReference>
<dbReference type="Pfam" id="PF07729">
    <property type="entry name" value="FCD"/>
    <property type="match status" value="1"/>
</dbReference>
<dbReference type="SUPFAM" id="SSF48008">
    <property type="entry name" value="GntR ligand-binding domain-like"/>
    <property type="match status" value="1"/>
</dbReference>
<dbReference type="SUPFAM" id="SSF46785">
    <property type="entry name" value="Winged helix' DNA-binding domain"/>
    <property type="match status" value="1"/>
</dbReference>
<dbReference type="Gene3D" id="1.20.120.530">
    <property type="entry name" value="GntR ligand-binding domain-like"/>
    <property type="match status" value="1"/>
</dbReference>
<dbReference type="SMART" id="SM00895">
    <property type="entry name" value="FCD"/>
    <property type="match status" value="1"/>
</dbReference>
<dbReference type="InterPro" id="IPR011711">
    <property type="entry name" value="GntR_C"/>
</dbReference>
<dbReference type="PANTHER" id="PTHR43537">
    <property type="entry name" value="TRANSCRIPTIONAL REGULATOR, GNTR FAMILY"/>
    <property type="match status" value="1"/>
</dbReference>
<dbReference type="PANTHER" id="PTHR43537:SF5">
    <property type="entry name" value="UXU OPERON TRANSCRIPTIONAL REGULATOR"/>
    <property type="match status" value="1"/>
</dbReference>
<evidence type="ECO:0000313" key="5">
    <source>
        <dbReference type="EMBL" id="APH70129.1"/>
    </source>
</evidence>
<organism evidence="5 6">
    <name type="scientific">Aquibium oceanicum</name>
    <dbReference type="NCBI Taxonomy" id="1670800"/>
    <lineage>
        <taxon>Bacteria</taxon>
        <taxon>Pseudomonadati</taxon>
        <taxon>Pseudomonadota</taxon>
        <taxon>Alphaproteobacteria</taxon>
        <taxon>Hyphomicrobiales</taxon>
        <taxon>Phyllobacteriaceae</taxon>
        <taxon>Aquibium</taxon>
    </lineage>
</organism>
<keyword evidence="6" id="KW-1185">Reference proteome</keyword>
<dbReference type="GO" id="GO:0003700">
    <property type="term" value="F:DNA-binding transcription factor activity"/>
    <property type="evidence" value="ECO:0007669"/>
    <property type="project" value="InterPro"/>
</dbReference>
<name>A0A1L3SL50_9HYPH</name>
<dbReference type="InterPro" id="IPR036388">
    <property type="entry name" value="WH-like_DNA-bd_sf"/>
</dbReference>
<dbReference type="InterPro" id="IPR000524">
    <property type="entry name" value="Tscrpt_reg_HTH_GntR"/>
</dbReference>
<evidence type="ECO:0000313" key="6">
    <source>
        <dbReference type="Proteomes" id="UP000182840"/>
    </source>
</evidence>
<dbReference type="EMBL" id="CP018171">
    <property type="protein sequence ID" value="APH70129.1"/>
    <property type="molecule type" value="Genomic_DNA"/>
</dbReference>
<dbReference type="Proteomes" id="UP000182840">
    <property type="component" value="Chromosome"/>
</dbReference>
<reference evidence="6" key="1">
    <citation type="submission" date="2016-11" db="EMBL/GenBank/DDBJ databases">
        <title>Mesorhizobium oceanicum sp. nov., isolated from deep seawater in South China Sea.</title>
        <authorList>
            <person name="Fu G.-Y."/>
        </authorList>
    </citation>
    <scope>NUCLEOTIDE SEQUENCE [LARGE SCALE GENOMIC DNA]</scope>
    <source>
        <strain evidence="6">B7</strain>
    </source>
</reference>
<evidence type="ECO:0000259" key="4">
    <source>
        <dbReference type="PROSITE" id="PS50949"/>
    </source>
</evidence>
<gene>
    <name evidence="5" type="ORF">BSQ44_01070</name>
</gene>
<dbReference type="InterPro" id="IPR036390">
    <property type="entry name" value="WH_DNA-bd_sf"/>
</dbReference>
<dbReference type="GO" id="GO:0003677">
    <property type="term" value="F:DNA binding"/>
    <property type="evidence" value="ECO:0007669"/>
    <property type="project" value="UniProtKB-KW"/>
</dbReference>
<dbReference type="InterPro" id="IPR008920">
    <property type="entry name" value="TF_FadR/GntR_C"/>
</dbReference>
<keyword evidence="1" id="KW-0805">Transcription regulation</keyword>